<dbReference type="RefSeq" id="XP_069305107.1">
    <property type="nucleotide sequence ID" value="XM_069454146.1"/>
</dbReference>
<keyword evidence="9" id="KW-1185">Reference proteome</keyword>
<feature type="domain" description="Major facilitator superfamily (MFS) profile" evidence="7">
    <location>
        <begin position="70"/>
        <end position="590"/>
    </location>
</feature>
<keyword evidence="3 6" id="KW-0812">Transmembrane</keyword>
<comment type="subcellular location">
    <subcellularLocation>
        <location evidence="1">Membrane</location>
        <topology evidence="1">Multi-pass membrane protein</topology>
    </subcellularLocation>
</comment>
<keyword evidence="4 6" id="KW-1133">Transmembrane helix</keyword>
<proteinExistence type="predicted"/>
<dbReference type="PANTHER" id="PTHR23501">
    <property type="entry name" value="MAJOR FACILITATOR SUPERFAMILY"/>
    <property type="match status" value="1"/>
</dbReference>
<dbReference type="Proteomes" id="UP001578633">
    <property type="component" value="Chromosome 7"/>
</dbReference>
<dbReference type="PANTHER" id="PTHR23501:SF109">
    <property type="entry name" value="MAJOR FACILITATOR SUPERFAMILY (MFS) PROFILE DOMAIN-CONTAINING PROTEIN-RELATED"/>
    <property type="match status" value="1"/>
</dbReference>
<feature type="transmembrane region" description="Helical" evidence="6">
    <location>
        <begin position="198"/>
        <end position="219"/>
    </location>
</feature>
<keyword evidence="2" id="KW-0813">Transport</keyword>
<evidence type="ECO:0000256" key="1">
    <source>
        <dbReference type="ARBA" id="ARBA00004141"/>
    </source>
</evidence>
<feature type="transmembrane region" description="Helical" evidence="6">
    <location>
        <begin position="468"/>
        <end position="492"/>
    </location>
</feature>
<feature type="transmembrane region" description="Helical" evidence="6">
    <location>
        <begin position="344"/>
        <end position="366"/>
    </location>
</feature>
<feature type="transmembrane region" description="Helical" evidence="6">
    <location>
        <begin position="305"/>
        <end position="324"/>
    </location>
</feature>
<feature type="transmembrane region" description="Helical" evidence="6">
    <location>
        <begin position="234"/>
        <end position="255"/>
    </location>
</feature>
<feature type="transmembrane region" description="Helical" evidence="6">
    <location>
        <begin position="386"/>
        <end position="406"/>
    </location>
</feature>
<dbReference type="Gene3D" id="1.20.1250.20">
    <property type="entry name" value="MFS general substrate transporter like domains"/>
    <property type="match status" value="1"/>
</dbReference>
<feature type="transmembrane region" description="Helical" evidence="6">
    <location>
        <begin position="136"/>
        <end position="155"/>
    </location>
</feature>
<organism evidence="8 9">
    <name type="scientific">Alternaria dauci</name>
    <dbReference type="NCBI Taxonomy" id="48095"/>
    <lineage>
        <taxon>Eukaryota</taxon>
        <taxon>Fungi</taxon>
        <taxon>Dikarya</taxon>
        <taxon>Ascomycota</taxon>
        <taxon>Pezizomycotina</taxon>
        <taxon>Dothideomycetes</taxon>
        <taxon>Pleosporomycetidae</taxon>
        <taxon>Pleosporales</taxon>
        <taxon>Pleosporineae</taxon>
        <taxon>Pleosporaceae</taxon>
        <taxon>Alternaria</taxon>
        <taxon>Alternaria sect. Porri</taxon>
    </lineage>
</organism>
<feature type="transmembrane region" description="Helical" evidence="6">
    <location>
        <begin position="276"/>
        <end position="293"/>
    </location>
</feature>
<gene>
    <name evidence="8" type="ORF">ACET3X_007944</name>
</gene>
<evidence type="ECO:0000256" key="3">
    <source>
        <dbReference type="ARBA" id="ARBA00022692"/>
    </source>
</evidence>
<dbReference type="PROSITE" id="PS50850">
    <property type="entry name" value="MFS"/>
    <property type="match status" value="1"/>
</dbReference>
<accession>A0ABR3UDE6</accession>
<feature type="transmembrane region" description="Helical" evidence="6">
    <location>
        <begin position="566"/>
        <end position="585"/>
    </location>
</feature>
<dbReference type="EMBL" id="JBHGVX010000007">
    <property type="protein sequence ID" value="KAL1794523.1"/>
    <property type="molecule type" value="Genomic_DNA"/>
</dbReference>
<evidence type="ECO:0000313" key="9">
    <source>
        <dbReference type="Proteomes" id="UP001578633"/>
    </source>
</evidence>
<feature type="transmembrane region" description="Helical" evidence="6">
    <location>
        <begin position="109"/>
        <end position="127"/>
    </location>
</feature>
<dbReference type="SUPFAM" id="SSF103473">
    <property type="entry name" value="MFS general substrate transporter"/>
    <property type="match status" value="1"/>
</dbReference>
<comment type="caution">
    <text evidence="8">The sequence shown here is derived from an EMBL/GenBank/DDBJ whole genome shotgun (WGS) entry which is preliminary data.</text>
</comment>
<name>A0ABR3UDE6_9PLEO</name>
<protein>
    <recommendedName>
        <fullName evidence="7">Major facilitator superfamily (MFS) profile domain-containing protein</fullName>
    </recommendedName>
</protein>
<evidence type="ECO:0000313" key="8">
    <source>
        <dbReference type="EMBL" id="KAL1794523.1"/>
    </source>
</evidence>
<feature type="transmembrane region" description="Helical" evidence="6">
    <location>
        <begin position="438"/>
        <end position="461"/>
    </location>
</feature>
<evidence type="ECO:0000256" key="6">
    <source>
        <dbReference type="SAM" id="Phobius"/>
    </source>
</evidence>
<dbReference type="Pfam" id="PF06609">
    <property type="entry name" value="TRI12"/>
    <property type="match status" value="1"/>
</dbReference>
<feature type="transmembrane region" description="Helical" evidence="6">
    <location>
        <begin position="70"/>
        <end position="89"/>
    </location>
</feature>
<evidence type="ECO:0000259" key="7">
    <source>
        <dbReference type="PROSITE" id="PS50850"/>
    </source>
</evidence>
<evidence type="ECO:0000256" key="4">
    <source>
        <dbReference type="ARBA" id="ARBA00022989"/>
    </source>
</evidence>
<evidence type="ECO:0000256" key="2">
    <source>
        <dbReference type="ARBA" id="ARBA00022448"/>
    </source>
</evidence>
<evidence type="ECO:0000256" key="5">
    <source>
        <dbReference type="ARBA" id="ARBA00023136"/>
    </source>
</evidence>
<dbReference type="InterPro" id="IPR020846">
    <property type="entry name" value="MFS_dom"/>
</dbReference>
<dbReference type="GeneID" id="96088266"/>
<feature type="transmembrane region" description="Helical" evidence="6">
    <location>
        <begin position="161"/>
        <end position="186"/>
    </location>
</feature>
<dbReference type="InterPro" id="IPR036259">
    <property type="entry name" value="MFS_trans_sf"/>
</dbReference>
<reference evidence="8 9" key="1">
    <citation type="submission" date="2024-09" db="EMBL/GenBank/DDBJ databases">
        <title>T2T genomes of carrot and Alternaria dauci and their utility for understanding host-pathogen interaction during carrot leaf blight disease.</title>
        <authorList>
            <person name="Liu W."/>
            <person name="Xu S."/>
            <person name="Ou C."/>
            <person name="Liu X."/>
            <person name="Zhuang F."/>
            <person name="Deng X.W."/>
        </authorList>
    </citation>
    <scope>NUCLEOTIDE SEQUENCE [LARGE SCALE GENOMIC DNA]</scope>
    <source>
        <strain evidence="8 9">A2016</strain>
    </source>
</reference>
<dbReference type="InterPro" id="IPR010573">
    <property type="entry name" value="MFS_Str1/Tri12-like"/>
</dbReference>
<keyword evidence="5 6" id="KW-0472">Membrane</keyword>
<feature type="transmembrane region" description="Helical" evidence="6">
    <location>
        <begin position="413"/>
        <end position="432"/>
    </location>
</feature>
<sequence>MASDTVHSDYDAEKHQVGHHIEHAITHTTTNDSAYDLQHQVTLSAVDMNNSHALKGDDSDGKVEWSVRSIFAAIFLAALYTGSQVILYFTGGSLSFIEKDLDLARGSAWLPTANILAIAAVCPYAGYLQDLFGKRYIALFGSFCICLGCVLVGSGHSFGQLLAGMAISGAGAAIGELTGLAGYVYLDKETKTYLPVKYRGYSLALVTAFVLPFCPYLLYVELWSHNDGGIGWRWGPWCALIFNGIVGIGLALTYFPKNQSRGDGFSRRAILKRIDYIGGVLSITGLTLFLVALQSGGYTHPWASAYVLCTMLIGLALIAAWVVYEAKYAAYPMVPGELFSGQRIVALAYVVAFSAGMNFFSILNFFPVTFSSVYEPVPVLIGLRGLGPAFTTAFGAIFFNAALSRFPGHTREVLLLAVAIMTGFAGALAVMTPNNERLVLFLGSMAGFGVGGVLVPAATVAMLVCPDALITTAAALSLSIRTVGGSIGYSIYYNIFAGKLATNLPKYTAQYAMQAGLPLESVEKFVGLFLTAPEQLATTNIAGLTPAVIQGATIGTRWAFSESLKYVWFTSIAFGSIAIVCTLLLPSTKKYQTNRVAVQI</sequence>